<dbReference type="Pfam" id="PF13489">
    <property type="entry name" value="Methyltransf_23"/>
    <property type="match status" value="1"/>
</dbReference>
<evidence type="ECO:0000313" key="1">
    <source>
        <dbReference type="EMBL" id="NYG57661.1"/>
    </source>
</evidence>
<dbReference type="SUPFAM" id="SSF53335">
    <property type="entry name" value="S-adenosyl-L-methionine-dependent methyltransferases"/>
    <property type="match status" value="1"/>
</dbReference>
<proteinExistence type="predicted"/>
<dbReference type="InterPro" id="IPR052356">
    <property type="entry name" value="Thiol_S-MT"/>
</dbReference>
<dbReference type="InterPro" id="IPR029063">
    <property type="entry name" value="SAM-dependent_MTases_sf"/>
</dbReference>
<dbReference type="PANTHER" id="PTHR45036">
    <property type="entry name" value="METHYLTRANSFERASE LIKE 7B"/>
    <property type="match status" value="1"/>
</dbReference>
<keyword evidence="1" id="KW-0808">Transferase</keyword>
<dbReference type="EMBL" id="JACCAA010000001">
    <property type="protein sequence ID" value="NYG57661.1"/>
    <property type="molecule type" value="Genomic_DNA"/>
</dbReference>
<keyword evidence="2" id="KW-1185">Reference proteome</keyword>
<dbReference type="GO" id="GO:0008168">
    <property type="term" value="F:methyltransferase activity"/>
    <property type="evidence" value="ECO:0007669"/>
    <property type="project" value="UniProtKB-KW"/>
</dbReference>
<evidence type="ECO:0000313" key="2">
    <source>
        <dbReference type="Proteomes" id="UP000540656"/>
    </source>
</evidence>
<dbReference type="PANTHER" id="PTHR45036:SF1">
    <property type="entry name" value="METHYLTRANSFERASE LIKE 7A"/>
    <property type="match status" value="1"/>
</dbReference>
<comment type="caution">
    <text evidence="1">The sequence shown here is derived from an EMBL/GenBank/DDBJ whole genome shotgun (WGS) entry which is preliminary data.</text>
</comment>
<organism evidence="1 2">
    <name type="scientific">Nocardioides daedukensis</name>
    <dbReference type="NCBI Taxonomy" id="634462"/>
    <lineage>
        <taxon>Bacteria</taxon>
        <taxon>Bacillati</taxon>
        <taxon>Actinomycetota</taxon>
        <taxon>Actinomycetes</taxon>
        <taxon>Propionibacteriales</taxon>
        <taxon>Nocardioidaceae</taxon>
        <taxon>Nocardioides</taxon>
    </lineage>
</organism>
<name>A0A7Y9RYC5_9ACTN</name>
<reference evidence="1 2" key="1">
    <citation type="submission" date="2020-07" db="EMBL/GenBank/DDBJ databases">
        <title>Sequencing the genomes of 1000 actinobacteria strains.</title>
        <authorList>
            <person name="Klenk H.-P."/>
        </authorList>
    </citation>
    <scope>NUCLEOTIDE SEQUENCE [LARGE SCALE GENOMIC DNA]</scope>
    <source>
        <strain evidence="1 2">DSM 23819</strain>
    </source>
</reference>
<gene>
    <name evidence="1" type="ORF">BJ980_000584</name>
</gene>
<dbReference type="AlphaFoldDB" id="A0A7Y9RYC5"/>
<keyword evidence="1" id="KW-0489">Methyltransferase</keyword>
<dbReference type="CDD" id="cd02440">
    <property type="entry name" value="AdoMet_MTases"/>
    <property type="match status" value="1"/>
</dbReference>
<dbReference type="Gene3D" id="3.40.50.150">
    <property type="entry name" value="Vaccinia Virus protein VP39"/>
    <property type="match status" value="1"/>
</dbReference>
<dbReference type="RefSeq" id="WP_179500904.1">
    <property type="nucleotide sequence ID" value="NZ_JACCAA010000001.1"/>
</dbReference>
<sequence length="210" mass="22428">MGYWTDRVVPRLTDVALSSQKISDLRARACAGLSGRVLEIGFGSGLNLPHLPAAVTGLEAVEPSELGWSRSEVRRTASAVPVSRVGLDGQSIASSQTYDSALVTFTLCTVPDAERALAEIVRLLRPGGRLHFLEHGLSPDDGVARWQRRLNGIQGLACGGCQLTKDVPRLVEAAGLDIVTLEARYLQPGPAPTRAWSYGFLGAAERPSAR</sequence>
<dbReference type="GO" id="GO:0032259">
    <property type="term" value="P:methylation"/>
    <property type="evidence" value="ECO:0007669"/>
    <property type="project" value="UniProtKB-KW"/>
</dbReference>
<dbReference type="Proteomes" id="UP000540656">
    <property type="component" value="Unassembled WGS sequence"/>
</dbReference>
<accession>A0A7Y9RYC5</accession>
<protein>
    <submittedName>
        <fullName evidence="1">SAM-dependent methyltransferase</fullName>
    </submittedName>
</protein>